<keyword evidence="4" id="KW-1185">Reference proteome</keyword>
<reference evidence="4" key="1">
    <citation type="journal article" date="2006" name="PLoS Biol.">
        <title>Macronuclear genome sequence of the ciliate Tetrahymena thermophila, a model eukaryote.</title>
        <authorList>
            <person name="Eisen J.A."/>
            <person name="Coyne R.S."/>
            <person name="Wu M."/>
            <person name="Wu D."/>
            <person name="Thiagarajan M."/>
            <person name="Wortman J.R."/>
            <person name="Badger J.H."/>
            <person name="Ren Q."/>
            <person name="Amedeo P."/>
            <person name="Jones K.M."/>
            <person name="Tallon L.J."/>
            <person name="Delcher A.L."/>
            <person name="Salzberg S.L."/>
            <person name="Silva J.C."/>
            <person name="Haas B.J."/>
            <person name="Majoros W.H."/>
            <person name="Farzad M."/>
            <person name="Carlton J.M."/>
            <person name="Smith R.K. Jr."/>
            <person name="Garg J."/>
            <person name="Pearlman R.E."/>
            <person name="Karrer K.M."/>
            <person name="Sun L."/>
            <person name="Manning G."/>
            <person name="Elde N.C."/>
            <person name="Turkewitz A.P."/>
            <person name="Asai D.J."/>
            <person name="Wilkes D.E."/>
            <person name="Wang Y."/>
            <person name="Cai H."/>
            <person name="Collins K."/>
            <person name="Stewart B.A."/>
            <person name="Lee S.R."/>
            <person name="Wilamowska K."/>
            <person name="Weinberg Z."/>
            <person name="Ruzzo W.L."/>
            <person name="Wloga D."/>
            <person name="Gaertig J."/>
            <person name="Frankel J."/>
            <person name="Tsao C.-C."/>
            <person name="Gorovsky M.A."/>
            <person name="Keeling P.J."/>
            <person name="Waller R.F."/>
            <person name="Patron N.J."/>
            <person name="Cherry J.M."/>
            <person name="Stover N.A."/>
            <person name="Krieger C.J."/>
            <person name="del Toro C."/>
            <person name="Ryder H.F."/>
            <person name="Williamson S.C."/>
            <person name="Barbeau R.A."/>
            <person name="Hamilton E.P."/>
            <person name="Orias E."/>
        </authorList>
    </citation>
    <scope>NUCLEOTIDE SEQUENCE [LARGE SCALE GENOMIC DNA]</scope>
    <source>
        <strain evidence="4">SB210</strain>
    </source>
</reference>
<feature type="coiled-coil region" evidence="1">
    <location>
        <begin position="297"/>
        <end position="345"/>
    </location>
</feature>
<dbReference type="RefSeq" id="XP_012651482.1">
    <property type="nucleotide sequence ID" value="XM_012796028.1"/>
</dbReference>
<gene>
    <name evidence="3" type="ORF">TTHERM_000160719</name>
</gene>
<feature type="region of interest" description="Disordered" evidence="2">
    <location>
        <begin position="238"/>
        <end position="282"/>
    </location>
</feature>
<evidence type="ECO:0000256" key="2">
    <source>
        <dbReference type="SAM" id="MobiDB-lite"/>
    </source>
</evidence>
<evidence type="ECO:0000256" key="1">
    <source>
        <dbReference type="SAM" id="Coils"/>
    </source>
</evidence>
<feature type="region of interest" description="Disordered" evidence="2">
    <location>
        <begin position="183"/>
        <end position="213"/>
    </location>
</feature>
<dbReference type="Proteomes" id="UP000009168">
    <property type="component" value="Unassembled WGS sequence"/>
</dbReference>
<feature type="compositionally biased region" description="Acidic residues" evidence="2">
    <location>
        <begin position="262"/>
        <end position="271"/>
    </location>
</feature>
<dbReference type="InParanoid" id="W7XLA8"/>
<protein>
    <submittedName>
        <fullName evidence="3">Uncharacterized protein</fullName>
    </submittedName>
</protein>
<dbReference type="GeneID" id="24437616"/>
<proteinExistence type="predicted"/>
<evidence type="ECO:0000313" key="4">
    <source>
        <dbReference type="Proteomes" id="UP000009168"/>
    </source>
</evidence>
<dbReference type="EMBL" id="GG662820">
    <property type="protein sequence ID" value="EWS75964.1"/>
    <property type="molecule type" value="Genomic_DNA"/>
</dbReference>
<accession>W7XLA8</accession>
<evidence type="ECO:0000313" key="3">
    <source>
        <dbReference type="EMBL" id="EWS75964.1"/>
    </source>
</evidence>
<dbReference type="AlphaFoldDB" id="W7XLA8"/>
<feature type="compositionally biased region" description="Polar residues" evidence="2">
    <location>
        <begin position="189"/>
        <end position="202"/>
    </location>
</feature>
<name>W7XLA8_TETTS</name>
<organism evidence="3 4">
    <name type="scientific">Tetrahymena thermophila (strain SB210)</name>
    <dbReference type="NCBI Taxonomy" id="312017"/>
    <lineage>
        <taxon>Eukaryota</taxon>
        <taxon>Sar</taxon>
        <taxon>Alveolata</taxon>
        <taxon>Ciliophora</taxon>
        <taxon>Intramacronucleata</taxon>
        <taxon>Oligohymenophorea</taxon>
        <taxon>Hymenostomatida</taxon>
        <taxon>Tetrahymenina</taxon>
        <taxon>Tetrahymenidae</taxon>
        <taxon>Tetrahymena</taxon>
    </lineage>
</organism>
<sequence length="345" mass="41285">MIKEISAKVEFFFVKNKFEKKVGIFPESQLKFNDGLKNYLHILEDVLKKNYIFMKEIKQQSEPYIGCKCSTTKQDIYFQQNRFRNYQELQKFLEELIQSENLYHAKNVESIVKILRFGNKIFDESEQQVEQKKNQPIQDDRNIFNKNGFQKNDSNLENQKYQNTFQYHLKQNQNEIIQDNRQKNEQQKVKQNLNHQQNQTFKDQQKDKQNPNYQQNGILKKNQLKQQNDKVQIEKANFLDSDEEEAEADSTPYHDSNQEYNSDNDNDNDDESYNKSQQSNILNQGFLDKTDLIISQVNELKDENIKLQQQLDLANETIRKLEKEKIQLNKQNEKLVNKLKQCKCQ</sequence>
<keyword evidence="1" id="KW-0175">Coiled coil</keyword>
<dbReference type="KEGG" id="tet:TTHERM_000160719"/>